<dbReference type="EnsemblMetazoa" id="AEPI005961-RA">
    <property type="protein sequence ID" value="AEPI005961-PA"/>
    <property type="gene ID" value="AEPI005961"/>
</dbReference>
<feature type="signal peptide" evidence="2">
    <location>
        <begin position="1"/>
        <end position="18"/>
    </location>
</feature>
<dbReference type="Proteomes" id="UP000075885">
    <property type="component" value="Unassembled WGS sequence"/>
</dbReference>
<sequence>MLPFILLIAVLLPLAAYAKPATSSLDPTDLAEVDLTEDVSRIKRSGFGSGSGSFDLLSGLKKTLLSGIGSASASLVAGSSSSSLSSGLGHGSSGGSSGHGSSYGSSGHSYEKPHEDTHFDGWSLKKSILNTLFQAVKAITGGVTAIKGQLIKGSGYLVSGAGKLIASGGDAVTGVGKKIALSAHLIPPKHSSHPLSKLTGILSASSSGLSGLSGSSSSSSSGHGHGHGDASGESKYLVPL</sequence>
<feature type="region of interest" description="Disordered" evidence="1">
    <location>
        <begin position="87"/>
        <end position="115"/>
    </location>
</feature>
<evidence type="ECO:0000256" key="2">
    <source>
        <dbReference type="SAM" id="SignalP"/>
    </source>
</evidence>
<feature type="compositionally biased region" description="Gly residues" evidence="1">
    <location>
        <begin position="88"/>
        <end position="98"/>
    </location>
</feature>
<evidence type="ECO:0000313" key="3">
    <source>
        <dbReference type="EnsemblMetazoa" id="AEPI005961-PA"/>
    </source>
</evidence>
<reference evidence="3" key="2">
    <citation type="submission" date="2020-05" db="UniProtKB">
        <authorList>
            <consortium name="EnsemblMetazoa"/>
        </authorList>
    </citation>
    <scope>IDENTIFICATION</scope>
    <source>
        <strain evidence="3">Epiroticus2</strain>
    </source>
</reference>
<dbReference type="VEuPathDB" id="VectorBase:AEPI005961"/>
<dbReference type="AlphaFoldDB" id="A0A182PGA2"/>
<evidence type="ECO:0000256" key="1">
    <source>
        <dbReference type="SAM" id="MobiDB-lite"/>
    </source>
</evidence>
<feature type="compositionally biased region" description="Low complexity" evidence="1">
    <location>
        <begin position="99"/>
        <end position="108"/>
    </location>
</feature>
<feature type="region of interest" description="Disordered" evidence="1">
    <location>
        <begin position="213"/>
        <end position="240"/>
    </location>
</feature>
<feature type="compositionally biased region" description="Low complexity" evidence="1">
    <location>
        <begin position="213"/>
        <end position="222"/>
    </location>
</feature>
<name>A0A182PGA2_9DIPT</name>
<proteinExistence type="predicted"/>
<reference evidence="4" key="1">
    <citation type="submission" date="2013-03" db="EMBL/GenBank/DDBJ databases">
        <title>The Genome Sequence of Anopheles epiroticus epiroticus2.</title>
        <authorList>
            <consortium name="The Broad Institute Genomics Platform"/>
            <person name="Neafsey D.E."/>
            <person name="Howell P."/>
            <person name="Walker B."/>
            <person name="Young S.K."/>
            <person name="Zeng Q."/>
            <person name="Gargeya S."/>
            <person name="Fitzgerald M."/>
            <person name="Haas B."/>
            <person name="Abouelleil A."/>
            <person name="Allen A.W."/>
            <person name="Alvarado L."/>
            <person name="Arachchi H.M."/>
            <person name="Berlin A.M."/>
            <person name="Chapman S.B."/>
            <person name="Gainer-Dewar J."/>
            <person name="Goldberg J."/>
            <person name="Griggs A."/>
            <person name="Gujja S."/>
            <person name="Hansen M."/>
            <person name="Howarth C."/>
            <person name="Imamovic A."/>
            <person name="Ireland A."/>
            <person name="Larimer J."/>
            <person name="McCowan C."/>
            <person name="Murphy C."/>
            <person name="Pearson M."/>
            <person name="Poon T.W."/>
            <person name="Priest M."/>
            <person name="Roberts A."/>
            <person name="Saif S."/>
            <person name="Shea T."/>
            <person name="Sisk P."/>
            <person name="Sykes S."/>
            <person name="Wortman J."/>
            <person name="Nusbaum C."/>
            <person name="Birren B."/>
        </authorList>
    </citation>
    <scope>NUCLEOTIDE SEQUENCE [LARGE SCALE GENOMIC DNA]</scope>
    <source>
        <strain evidence="4">Epiroticus2</strain>
    </source>
</reference>
<evidence type="ECO:0000313" key="4">
    <source>
        <dbReference type="Proteomes" id="UP000075885"/>
    </source>
</evidence>
<accession>A0A182PGA2</accession>
<feature type="chain" id="PRO_5008131343" evidence="2">
    <location>
        <begin position="19"/>
        <end position="240"/>
    </location>
</feature>
<dbReference type="STRING" id="199890.A0A182PGA2"/>
<keyword evidence="4" id="KW-1185">Reference proteome</keyword>
<keyword evidence="2" id="KW-0732">Signal</keyword>
<organism evidence="3 4">
    <name type="scientific">Anopheles epiroticus</name>
    <dbReference type="NCBI Taxonomy" id="199890"/>
    <lineage>
        <taxon>Eukaryota</taxon>
        <taxon>Metazoa</taxon>
        <taxon>Ecdysozoa</taxon>
        <taxon>Arthropoda</taxon>
        <taxon>Hexapoda</taxon>
        <taxon>Insecta</taxon>
        <taxon>Pterygota</taxon>
        <taxon>Neoptera</taxon>
        <taxon>Endopterygota</taxon>
        <taxon>Diptera</taxon>
        <taxon>Nematocera</taxon>
        <taxon>Culicoidea</taxon>
        <taxon>Culicidae</taxon>
        <taxon>Anophelinae</taxon>
        <taxon>Anopheles</taxon>
    </lineage>
</organism>
<protein>
    <submittedName>
        <fullName evidence="3">Uncharacterized protein</fullName>
    </submittedName>
</protein>